<dbReference type="SUPFAM" id="SSF55486">
    <property type="entry name" value="Metalloproteases ('zincins'), catalytic domain"/>
    <property type="match status" value="1"/>
</dbReference>
<reference evidence="2 3" key="1">
    <citation type="submission" date="2019-07" db="EMBL/GenBank/DDBJ databases">
        <title>Genome sequencing of 100 strains of the haloalkaliphilic chemolithoautotrophic sulfur-oxidizing bacterium Thioalkalivibrio.</title>
        <authorList>
            <person name="Muyzer G."/>
        </authorList>
    </citation>
    <scope>NUCLEOTIDE SEQUENCE [LARGE SCALE GENOMIC DNA]</scope>
    <source>
        <strain evidence="2 3">ASO4-4</strain>
    </source>
</reference>
<feature type="signal peptide" evidence="1">
    <location>
        <begin position="1"/>
        <end position="34"/>
    </location>
</feature>
<protein>
    <submittedName>
        <fullName evidence="2">Metallopeptidase family M12-like protein</fullName>
    </submittedName>
</protein>
<feature type="non-terminal residue" evidence="2">
    <location>
        <position position="306"/>
    </location>
</feature>
<dbReference type="AlphaFoldDB" id="A0A562RQH6"/>
<dbReference type="Pfam" id="PF13688">
    <property type="entry name" value="Reprolysin_5"/>
    <property type="match status" value="1"/>
</dbReference>
<dbReference type="GO" id="GO:0008237">
    <property type="term" value="F:metallopeptidase activity"/>
    <property type="evidence" value="ECO:0007669"/>
    <property type="project" value="InterPro"/>
</dbReference>
<evidence type="ECO:0000313" key="2">
    <source>
        <dbReference type="EMBL" id="TWI71173.1"/>
    </source>
</evidence>
<feature type="chain" id="PRO_5021746510" evidence="1">
    <location>
        <begin position="35"/>
        <end position="306"/>
    </location>
</feature>
<keyword evidence="1" id="KW-0732">Signal</keyword>
<organism evidence="2 3">
    <name type="scientific">Desulfobotulus alkaliphilus</name>
    <dbReference type="NCBI Taxonomy" id="622671"/>
    <lineage>
        <taxon>Bacteria</taxon>
        <taxon>Pseudomonadati</taxon>
        <taxon>Thermodesulfobacteriota</taxon>
        <taxon>Desulfobacteria</taxon>
        <taxon>Desulfobacterales</taxon>
        <taxon>Desulfobacteraceae</taxon>
        <taxon>Desulfobotulus</taxon>
    </lineage>
</organism>
<name>A0A562RQH6_9BACT</name>
<evidence type="ECO:0000313" key="3">
    <source>
        <dbReference type="Proteomes" id="UP000318307"/>
    </source>
</evidence>
<dbReference type="EMBL" id="VLLC01000014">
    <property type="protein sequence ID" value="TWI71173.1"/>
    <property type="molecule type" value="Genomic_DNA"/>
</dbReference>
<keyword evidence="3" id="KW-1185">Reference proteome</keyword>
<dbReference type="Gene3D" id="3.40.390.10">
    <property type="entry name" value="Collagenase (Catalytic Domain)"/>
    <property type="match status" value="1"/>
</dbReference>
<accession>A0A562RQH6</accession>
<dbReference type="RefSeq" id="WP_222427598.1">
    <property type="nucleotide sequence ID" value="NZ_VLLC01000014.1"/>
</dbReference>
<evidence type="ECO:0000256" key="1">
    <source>
        <dbReference type="SAM" id="SignalP"/>
    </source>
</evidence>
<proteinExistence type="predicted"/>
<dbReference type="Proteomes" id="UP000318307">
    <property type="component" value="Unassembled WGS sequence"/>
</dbReference>
<dbReference type="InterPro" id="IPR024079">
    <property type="entry name" value="MetalloPept_cat_dom_sf"/>
</dbReference>
<gene>
    <name evidence="2" type="ORF">LZ24_01971</name>
</gene>
<sequence length="306" mass="32730">MPSYTRLPGRTQCFLLTSILFLCLLFFHGHTARAATVDIMLVYDTTASTWVSKNGGIATFSEEAVNRMNQAMQNSDIDLTFRLVHAVSVAYTHQGLSDDLTSIQAGIGSLSLVHSLRNQYGADLVALLVDTGSAYGTVGLGYLLSSWGGSPAYGYTVSSIRAVAVSHTLTHEVGHNFGAHHAKTQNTSPGPNTSLGSYSAGWYFTGTNSTRYHTIMAYSTDRFGTHHQPAPLFSTPLVNWQGAVAGHSQDGDNARLIRETKNIIAAYRATVASSHTVNTQTGTGGSIVPSIRTVNHGESTSFTLVP</sequence>
<comment type="caution">
    <text evidence="2">The sequence shown here is derived from an EMBL/GenBank/DDBJ whole genome shotgun (WGS) entry which is preliminary data.</text>
</comment>